<feature type="domain" description="Alpha-L-rhamnosidase C-terminal" evidence="7">
    <location>
        <begin position="792"/>
        <end position="857"/>
    </location>
</feature>
<keyword evidence="8" id="KW-0326">Glycosidase</keyword>
<keyword evidence="9" id="KW-1185">Reference proteome</keyword>
<name>A0ABR6KQB3_9BACT</name>
<evidence type="ECO:0000259" key="6">
    <source>
        <dbReference type="Pfam" id="PF17389"/>
    </source>
</evidence>
<dbReference type="SUPFAM" id="SSF49785">
    <property type="entry name" value="Galactose-binding domain-like"/>
    <property type="match status" value="1"/>
</dbReference>
<evidence type="ECO:0000259" key="7">
    <source>
        <dbReference type="Pfam" id="PF17390"/>
    </source>
</evidence>
<comment type="catalytic activity">
    <reaction evidence="1">
        <text>Hydrolysis of terminal non-reducing alpha-L-rhamnose residues in alpha-L-rhamnosides.</text>
        <dbReference type="EC" id="3.2.1.40"/>
    </reaction>
</comment>
<sequence>MKNILIRNLCLGILSFLLMSCNSYSSLKINMLQCEELDNPLGIDNTSPHFSWLLQSEEQECKQTAYQILVASSEKLLSEGKADLWNSGKTESDESVWVLYQGTPLVSKSLAYWKVRVWDEKGNVSQWSEPAFFAVGLLHTDDWKAKYIGINYGQEPPHSPQFHKTFLWDNKGQKAFLHVNSLGYHEVYINGQPVSDVVLTPAVSQFDKRSLVVTYDVTEFLQKGENDLVIWLGQGWYHNGLPGVIEGGPFVRAQLEELKDGLWDTFLITNASWEARESGYESTWRKYRLGGEIVDASRLLPDLTTASLSKVEWDTVKEVIIPSHQTTPQMVEANRIQKEFHPKSFQSVGDTAWIFDLGTNFTGWTKIKFPKLEKQQRIQINYCDFLDEKGEFINNSNYDVYIASGQGNESFVNKFNYHAYRYLKLSNLKKAPALSDITACLIHTDYGGTSSFSCSDGDLNAIHQMIQYTLNCLTLGGDLVDCPHVERLGYGGDGNASTLTMQTMYNMAPLYMNWMQAWRDCIREDGSMPHTAPNPFSAGGGPYWCGFIITASWQTYVNYGDRRLLERYYPYMQQWLGYAQKYSKDGLLRQWPSTEYRNWYLGDWATPVGIDQTNPASIDVVNNSFMVTCYQTMAKIAKVLGKDQDIQPFVEKAEELEQLIHKTFYDPKQKSYSTGTQIDLIYPMLVGATPKEELPDVQNTLFAVTADRFKGHLSAGLVGVPVITEWAVKNRQADFMYSMLKKREYPGYLYMLDNGATTTWEHWNGERSHIHNCYNGIGSWFYQALGGILPDENEPGYKHVFIQPQLVESLTWVEVSKDTPYGLLNVKWEKTNTTFAMTIHVPIGCEATLTIPVDAKSVFINDLKSDKLNDFKIRSGNYRIMCNL</sequence>
<dbReference type="InterPro" id="IPR012341">
    <property type="entry name" value="6hp_glycosidase-like_sf"/>
</dbReference>
<dbReference type="EC" id="3.2.1.40" evidence="2"/>
<dbReference type="Pfam" id="PF08531">
    <property type="entry name" value="Bac_rhamnosid_N"/>
    <property type="match status" value="1"/>
</dbReference>
<dbReference type="PANTHER" id="PTHR33307:SF6">
    <property type="entry name" value="ALPHA-RHAMNOSIDASE (EUROFUNG)-RELATED"/>
    <property type="match status" value="1"/>
</dbReference>
<dbReference type="SUPFAM" id="SSF48208">
    <property type="entry name" value="Six-hairpin glycosidases"/>
    <property type="match status" value="1"/>
</dbReference>
<dbReference type="Proteomes" id="UP000533637">
    <property type="component" value="Unassembled WGS sequence"/>
</dbReference>
<dbReference type="InterPro" id="IPR008902">
    <property type="entry name" value="Rhamnosid_concanavalin"/>
</dbReference>
<dbReference type="Gene3D" id="2.60.420.10">
    <property type="entry name" value="Maltose phosphorylase, domain 3"/>
    <property type="match status" value="1"/>
</dbReference>
<comment type="caution">
    <text evidence="8">The sequence shown here is derived from an EMBL/GenBank/DDBJ whole genome shotgun (WGS) entry which is preliminary data.</text>
</comment>
<dbReference type="InterPro" id="IPR035396">
    <property type="entry name" value="Bac_rhamnosid6H"/>
</dbReference>
<dbReference type="InterPro" id="IPR016007">
    <property type="entry name" value="Alpha_rhamnosid"/>
</dbReference>
<dbReference type="Pfam" id="PF17390">
    <property type="entry name" value="Bac_rhamnosid_C"/>
    <property type="match status" value="1"/>
</dbReference>
<evidence type="ECO:0000259" key="5">
    <source>
        <dbReference type="Pfam" id="PF08531"/>
    </source>
</evidence>
<dbReference type="EMBL" id="JACHOC010000005">
    <property type="protein sequence ID" value="MBB4623008.1"/>
    <property type="molecule type" value="Genomic_DNA"/>
</dbReference>
<evidence type="ECO:0000256" key="3">
    <source>
        <dbReference type="ARBA" id="ARBA00022801"/>
    </source>
</evidence>
<feature type="domain" description="Bacterial alpha-L-rhamnosidase N-terminal" evidence="5">
    <location>
        <begin position="173"/>
        <end position="337"/>
    </location>
</feature>
<dbReference type="PIRSF" id="PIRSF010631">
    <property type="entry name" value="A-rhamnsds"/>
    <property type="match status" value="1"/>
</dbReference>
<protein>
    <recommendedName>
        <fullName evidence="2">alpha-L-rhamnosidase</fullName>
        <ecNumber evidence="2">3.2.1.40</ecNumber>
    </recommendedName>
</protein>
<proteinExistence type="predicted"/>
<dbReference type="Pfam" id="PF05592">
    <property type="entry name" value="Bac_rhamnosid"/>
    <property type="match status" value="1"/>
</dbReference>
<feature type="domain" description="Alpha-L-rhamnosidase six-hairpin glycosidase" evidence="6">
    <location>
        <begin position="449"/>
        <end position="784"/>
    </location>
</feature>
<dbReference type="InterPro" id="IPR013783">
    <property type="entry name" value="Ig-like_fold"/>
</dbReference>
<evidence type="ECO:0000313" key="9">
    <source>
        <dbReference type="Proteomes" id="UP000533637"/>
    </source>
</evidence>
<reference evidence="8 9" key="1">
    <citation type="submission" date="2020-08" db="EMBL/GenBank/DDBJ databases">
        <title>Genomic Encyclopedia of Type Strains, Phase IV (KMG-IV): sequencing the most valuable type-strain genomes for metagenomic binning, comparative biology and taxonomic classification.</title>
        <authorList>
            <person name="Goeker M."/>
        </authorList>
    </citation>
    <scope>NUCLEOTIDE SEQUENCE [LARGE SCALE GENOMIC DNA]</scope>
    <source>
        <strain evidence="8 9">DSM 102983</strain>
    </source>
</reference>
<accession>A0ABR6KQB3</accession>
<keyword evidence="3 8" id="KW-0378">Hydrolase</keyword>
<dbReference type="Gene3D" id="2.60.120.260">
    <property type="entry name" value="Galactose-binding domain-like"/>
    <property type="match status" value="2"/>
</dbReference>
<evidence type="ECO:0000313" key="8">
    <source>
        <dbReference type="EMBL" id="MBB4623008.1"/>
    </source>
</evidence>
<dbReference type="RefSeq" id="WP_183671273.1">
    <property type="nucleotide sequence ID" value="NZ_BMPB01000005.1"/>
</dbReference>
<dbReference type="InterPro" id="IPR013737">
    <property type="entry name" value="Bac_rhamnosid_N"/>
</dbReference>
<dbReference type="PROSITE" id="PS51257">
    <property type="entry name" value="PROKAR_LIPOPROTEIN"/>
    <property type="match status" value="1"/>
</dbReference>
<organism evidence="8 9">
    <name type="scientific">Parabacteroides faecis</name>
    <dbReference type="NCBI Taxonomy" id="1217282"/>
    <lineage>
        <taxon>Bacteria</taxon>
        <taxon>Pseudomonadati</taxon>
        <taxon>Bacteroidota</taxon>
        <taxon>Bacteroidia</taxon>
        <taxon>Bacteroidales</taxon>
        <taxon>Tannerellaceae</taxon>
        <taxon>Parabacteroides</taxon>
    </lineage>
</organism>
<dbReference type="Pfam" id="PF17389">
    <property type="entry name" value="Bac_rhamnosid6H"/>
    <property type="match status" value="1"/>
</dbReference>
<dbReference type="InterPro" id="IPR008928">
    <property type="entry name" value="6-hairpin_glycosidase_sf"/>
</dbReference>
<evidence type="ECO:0000256" key="1">
    <source>
        <dbReference type="ARBA" id="ARBA00001445"/>
    </source>
</evidence>
<feature type="domain" description="Alpha-L-rhamnosidase concanavalin-like" evidence="4">
    <location>
        <begin position="348"/>
        <end position="443"/>
    </location>
</feature>
<dbReference type="InterPro" id="IPR008979">
    <property type="entry name" value="Galactose-bd-like_sf"/>
</dbReference>
<dbReference type="Pfam" id="PF25788">
    <property type="entry name" value="Ig_Rha78A_N"/>
    <property type="match status" value="1"/>
</dbReference>
<evidence type="ECO:0000256" key="2">
    <source>
        <dbReference type="ARBA" id="ARBA00012652"/>
    </source>
</evidence>
<gene>
    <name evidence="8" type="ORF">GGQ57_002917</name>
</gene>
<dbReference type="InterPro" id="IPR035398">
    <property type="entry name" value="Bac_rhamnosid_C"/>
</dbReference>
<evidence type="ECO:0000259" key="4">
    <source>
        <dbReference type="Pfam" id="PF05592"/>
    </source>
</evidence>
<dbReference type="Gene3D" id="2.60.40.10">
    <property type="entry name" value="Immunoglobulins"/>
    <property type="match status" value="1"/>
</dbReference>
<dbReference type="Gene3D" id="1.50.10.10">
    <property type="match status" value="1"/>
</dbReference>
<dbReference type="PANTHER" id="PTHR33307">
    <property type="entry name" value="ALPHA-RHAMNOSIDASE (EUROFUNG)"/>
    <property type="match status" value="1"/>
</dbReference>
<dbReference type="GO" id="GO:0030596">
    <property type="term" value="F:alpha-L-rhamnosidase activity"/>
    <property type="evidence" value="ECO:0007669"/>
    <property type="project" value="UniProtKB-EC"/>
</dbReference>